<evidence type="ECO:0000259" key="4">
    <source>
        <dbReference type="PROSITE" id="PS50111"/>
    </source>
</evidence>
<dbReference type="Pfam" id="PF00015">
    <property type="entry name" value="MCPsignal"/>
    <property type="match status" value="1"/>
</dbReference>
<comment type="similarity">
    <text evidence="2">Belongs to the methyl-accepting chemotaxis (MCP) protein family.</text>
</comment>
<gene>
    <name evidence="5" type="ORF">GGR33_004736</name>
</gene>
<dbReference type="Proteomes" id="UP000517759">
    <property type="component" value="Unassembled WGS sequence"/>
</dbReference>
<dbReference type="InterPro" id="IPR004090">
    <property type="entry name" value="Chemotax_Me-accpt_rcpt"/>
</dbReference>
<dbReference type="PRINTS" id="PR00260">
    <property type="entry name" value="CHEMTRNSDUCR"/>
</dbReference>
<protein>
    <submittedName>
        <fullName evidence="5">Methyl-accepting chemotaxis protein</fullName>
    </submittedName>
</protein>
<dbReference type="Gene3D" id="1.10.287.950">
    <property type="entry name" value="Methyl-accepting chemotaxis protein"/>
    <property type="match status" value="1"/>
</dbReference>
<dbReference type="InterPro" id="IPR004089">
    <property type="entry name" value="MCPsignal_dom"/>
</dbReference>
<evidence type="ECO:0000256" key="2">
    <source>
        <dbReference type="ARBA" id="ARBA00029447"/>
    </source>
</evidence>
<dbReference type="Gene3D" id="2.40.10.220">
    <property type="entry name" value="predicted glycosyltransferase like domains"/>
    <property type="match status" value="1"/>
</dbReference>
<sequence>MRFLRKQPIVVQVSETAPPAVAPEPLPPIAGQATRSDALDAIEEDVSSAIAGVSGSIATARADVASMKTGLSGIRGQMDALTQAARDAAAATAGLAERTGGLSALAAQARSAIDLAGSHLDQAGHRGIEARALIAALAEAGDEIAGIVDTISAVARQTNLLALNATIEAARAGEAGRGFAVVANEVKALSVQTARAADDVRARVMRLRDGASASATAIEAAAGAIESVRPSFATLRDIADIQAQTVTTIVGEAERASHLVSTVDADAGSASARALDLDRQAEGMEAAAGAAADQASGLGRRFVTVMRASEAGDRRRFDRYPIDLAVRLADGRATRTVDLSEGGVLLVALDGAPVTAGFRIALDLEGIGSVPARVVAVSEMGVHCAFETVEPVVQSRLRAKLAAVRDEHAPLVGKAQRLAQEAARLMEAEIGTGRLSEAALFDTDYQRVDGTNPPQFLTRSAQSLARLMAPLLEPELGHDRRMLFCIVTDRNGYLPFHNAAYSKPQRPDDPAWNQANARNLRIFDDRTGITAARSTRPATVQVYRRQMGDQTVMVLEVDAPIRVGKRHWGACRTAYRL</sequence>
<dbReference type="PANTHER" id="PTHR32089">
    <property type="entry name" value="METHYL-ACCEPTING CHEMOTAXIS PROTEIN MCPB"/>
    <property type="match status" value="1"/>
</dbReference>
<keyword evidence="1 3" id="KW-0807">Transducer</keyword>
<dbReference type="PROSITE" id="PS50111">
    <property type="entry name" value="CHEMOTAXIS_TRANSDUC_2"/>
    <property type="match status" value="1"/>
</dbReference>
<dbReference type="PANTHER" id="PTHR32089:SF112">
    <property type="entry name" value="LYSOZYME-LIKE PROTEIN-RELATED"/>
    <property type="match status" value="1"/>
</dbReference>
<name>A0A7W6F965_9HYPH</name>
<dbReference type="InterPro" id="IPR009875">
    <property type="entry name" value="PilZ_domain"/>
</dbReference>
<evidence type="ECO:0000313" key="6">
    <source>
        <dbReference type="Proteomes" id="UP000517759"/>
    </source>
</evidence>
<organism evidence="5 6">
    <name type="scientific">Methylobacterium brachythecii</name>
    <dbReference type="NCBI Taxonomy" id="1176177"/>
    <lineage>
        <taxon>Bacteria</taxon>
        <taxon>Pseudomonadati</taxon>
        <taxon>Pseudomonadota</taxon>
        <taxon>Alphaproteobacteria</taxon>
        <taxon>Hyphomicrobiales</taxon>
        <taxon>Methylobacteriaceae</taxon>
        <taxon>Methylobacterium</taxon>
    </lineage>
</organism>
<evidence type="ECO:0000256" key="3">
    <source>
        <dbReference type="PROSITE-ProRule" id="PRU00284"/>
    </source>
</evidence>
<reference evidence="5 6" key="1">
    <citation type="submission" date="2020-08" db="EMBL/GenBank/DDBJ databases">
        <title>Genomic Encyclopedia of Type Strains, Phase IV (KMG-IV): sequencing the most valuable type-strain genomes for metagenomic binning, comparative biology and taxonomic classification.</title>
        <authorList>
            <person name="Goeker M."/>
        </authorList>
    </citation>
    <scope>NUCLEOTIDE SEQUENCE [LARGE SCALE GENOMIC DNA]</scope>
    <source>
        <strain evidence="5 6">DSM 24105</strain>
    </source>
</reference>
<dbReference type="SUPFAM" id="SSF58104">
    <property type="entry name" value="Methyl-accepting chemotaxis protein (MCP) signaling domain"/>
    <property type="match status" value="1"/>
</dbReference>
<dbReference type="SUPFAM" id="SSF141371">
    <property type="entry name" value="PilZ domain-like"/>
    <property type="match status" value="1"/>
</dbReference>
<dbReference type="RefSeq" id="WP_183511787.1">
    <property type="nucleotide sequence ID" value="NZ_JACIDN010000010.1"/>
</dbReference>
<proteinExistence type="inferred from homology"/>
<dbReference type="GO" id="GO:0007165">
    <property type="term" value="P:signal transduction"/>
    <property type="evidence" value="ECO:0007669"/>
    <property type="project" value="UniProtKB-KW"/>
</dbReference>
<dbReference type="GO" id="GO:0004888">
    <property type="term" value="F:transmembrane signaling receptor activity"/>
    <property type="evidence" value="ECO:0007669"/>
    <property type="project" value="InterPro"/>
</dbReference>
<dbReference type="AlphaFoldDB" id="A0A7W6F965"/>
<comment type="caution">
    <text evidence="5">The sequence shown here is derived from an EMBL/GenBank/DDBJ whole genome shotgun (WGS) entry which is preliminary data.</text>
</comment>
<dbReference type="GO" id="GO:0006935">
    <property type="term" value="P:chemotaxis"/>
    <property type="evidence" value="ECO:0007669"/>
    <property type="project" value="InterPro"/>
</dbReference>
<evidence type="ECO:0000313" key="5">
    <source>
        <dbReference type="EMBL" id="MBB3905208.1"/>
    </source>
</evidence>
<evidence type="ECO:0000256" key="1">
    <source>
        <dbReference type="ARBA" id="ARBA00023224"/>
    </source>
</evidence>
<dbReference type="GO" id="GO:0035438">
    <property type="term" value="F:cyclic-di-GMP binding"/>
    <property type="evidence" value="ECO:0007669"/>
    <property type="project" value="InterPro"/>
</dbReference>
<dbReference type="Pfam" id="PF07238">
    <property type="entry name" value="PilZ"/>
    <property type="match status" value="1"/>
</dbReference>
<dbReference type="SMART" id="SM00283">
    <property type="entry name" value="MA"/>
    <property type="match status" value="1"/>
</dbReference>
<accession>A0A7W6F965</accession>
<dbReference type="EMBL" id="JACIDN010000010">
    <property type="protein sequence ID" value="MBB3905208.1"/>
    <property type="molecule type" value="Genomic_DNA"/>
</dbReference>
<dbReference type="GO" id="GO:0016020">
    <property type="term" value="C:membrane"/>
    <property type="evidence" value="ECO:0007669"/>
    <property type="project" value="InterPro"/>
</dbReference>
<feature type="domain" description="Methyl-accepting transducer" evidence="4">
    <location>
        <begin position="42"/>
        <end position="285"/>
    </location>
</feature>